<feature type="domain" description="Conserved hypothetical protein CHP02679 N terminus" evidence="2">
    <location>
        <begin position="38"/>
        <end position="237"/>
    </location>
</feature>
<dbReference type="InterPro" id="IPR013495">
    <property type="entry name" value="CHP02679"/>
</dbReference>
<evidence type="ECO:0008006" key="5">
    <source>
        <dbReference type="Google" id="ProtNLM"/>
    </source>
</evidence>
<comment type="caution">
    <text evidence="3">The sequence shown here is derived from an EMBL/GenBank/DDBJ whole genome shotgun (WGS) entry which is preliminary data.</text>
</comment>
<reference evidence="4" key="1">
    <citation type="journal article" date="2019" name="Int. J. Syst. Evol. Microbiol.">
        <title>The Global Catalogue of Microorganisms (GCM) 10K type strain sequencing project: providing services to taxonomists for standard genome sequencing and annotation.</title>
        <authorList>
            <consortium name="The Broad Institute Genomics Platform"/>
            <consortium name="The Broad Institute Genome Sequencing Center for Infectious Disease"/>
            <person name="Wu L."/>
            <person name="Ma J."/>
        </authorList>
    </citation>
    <scope>NUCLEOTIDE SEQUENCE [LARGE SCALE GENOMIC DNA]</scope>
    <source>
        <strain evidence="4">JCM 16904</strain>
    </source>
</reference>
<evidence type="ECO:0000313" key="3">
    <source>
        <dbReference type="EMBL" id="GAA3643050.1"/>
    </source>
</evidence>
<keyword evidence="4" id="KW-1185">Reference proteome</keyword>
<dbReference type="Proteomes" id="UP001500902">
    <property type="component" value="Unassembled WGS sequence"/>
</dbReference>
<dbReference type="InterPro" id="IPR024465">
    <property type="entry name" value="DUF2399"/>
</dbReference>
<dbReference type="NCBIfam" id="TIGR02679">
    <property type="entry name" value="TIGR02679 family protein"/>
    <property type="match status" value="1"/>
</dbReference>
<evidence type="ECO:0000259" key="1">
    <source>
        <dbReference type="Pfam" id="PF09664"/>
    </source>
</evidence>
<dbReference type="Pfam" id="PF09664">
    <property type="entry name" value="DUF2399"/>
    <property type="match status" value="1"/>
</dbReference>
<dbReference type="Pfam" id="PF11796">
    <property type="entry name" value="DUF3323"/>
    <property type="match status" value="1"/>
</dbReference>
<dbReference type="EMBL" id="BAAAZP010000003">
    <property type="protein sequence ID" value="GAA3643050.1"/>
    <property type="molecule type" value="Genomic_DNA"/>
</dbReference>
<protein>
    <recommendedName>
        <fullName evidence="5">TIGR02679 family protein</fullName>
    </recommendedName>
</protein>
<evidence type="ECO:0000259" key="2">
    <source>
        <dbReference type="Pfam" id="PF11796"/>
    </source>
</evidence>
<gene>
    <name evidence="3" type="ORF">GCM10022224_001750</name>
</gene>
<feature type="domain" description="DUF2399" evidence="1">
    <location>
        <begin position="259"/>
        <end position="400"/>
    </location>
</feature>
<name>A0ABP7AXH9_9ACTN</name>
<organism evidence="3 4">
    <name type="scientific">Nonomuraea antimicrobica</name>
    <dbReference type="NCBI Taxonomy" id="561173"/>
    <lineage>
        <taxon>Bacteria</taxon>
        <taxon>Bacillati</taxon>
        <taxon>Actinomycetota</taxon>
        <taxon>Actinomycetes</taxon>
        <taxon>Streptosporangiales</taxon>
        <taxon>Streptosporangiaceae</taxon>
        <taxon>Nonomuraea</taxon>
    </lineage>
</organism>
<evidence type="ECO:0000313" key="4">
    <source>
        <dbReference type="Proteomes" id="UP001500902"/>
    </source>
</evidence>
<accession>A0ABP7AXH9</accession>
<dbReference type="InterPro" id="IPR024466">
    <property type="entry name" value="CHP02679_N"/>
</dbReference>
<sequence>MVTDPARLRRTLGAPGLGRLIARLAARVEQDRELYAPVVLAQPTDEERRAVERLLGRRARQGTGRLGVSPQAVESALRLAGICDDLREALDTLVGPISVRSHERAREAEARAALLALLAECRHAAEPWFAEWLADLSSDGTLTRAVRQGGEPVSRARAVLDVLPADARPISVLAEQVTGDTKALSGTPLARLVLRALAARASEPAPASAAQRRALWESAGVIVDDLASQVLVLGLRATGSPLGEWLTAAAGHATPFRVTLHQLVTMPVLVTSPVVFVCENPAVLRAAVGVAGAALVCTEGIPSIACHRLLAACVDRRVWWRGDFDWTGLRTTTEAVARHGAEPWRMDVATYERALGGGDSEPLRGSPAASPWDFGLAARMTVTGRAVMEERLVDDLIHDLRAADAP</sequence>
<proteinExistence type="predicted"/>